<dbReference type="AlphaFoldDB" id="A0A1G2HYX3"/>
<reference evidence="1 2" key="1">
    <citation type="journal article" date="2016" name="Nat. Commun.">
        <title>Thousands of microbial genomes shed light on interconnected biogeochemical processes in an aquifer system.</title>
        <authorList>
            <person name="Anantharaman K."/>
            <person name="Brown C.T."/>
            <person name="Hug L.A."/>
            <person name="Sharon I."/>
            <person name="Castelle C.J."/>
            <person name="Probst A.J."/>
            <person name="Thomas B.C."/>
            <person name="Singh A."/>
            <person name="Wilkins M.J."/>
            <person name="Karaoz U."/>
            <person name="Brodie E.L."/>
            <person name="Williams K.H."/>
            <person name="Hubbard S.S."/>
            <person name="Banfield J.F."/>
        </authorList>
    </citation>
    <scope>NUCLEOTIDE SEQUENCE [LARGE SCALE GENOMIC DNA]</scope>
</reference>
<dbReference type="Proteomes" id="UP000176421">
    <property type="component" value="Unassembled WGS sequence"/>
</dbReference>
<evidence type="ECO:0000313" key="1">
    <source>
        <dbReference type="EMBL" id="OGZ67693.1"/>
    </source>
</evidence>
<gene>
    <name evidence="1" type="ORF">A3D35_01500</name>
</gene>
<proteinExistence type="predicted"/>
<evidence type="ECO:0000313" key="2">
    <source>
        <dbReference type="Proteomes" id="UP000176421"/>
    </source>
</evidence>
<dbReference type="EMBL" id="MHOS01000033">
    <property type="protein sequence ID" value="OGZ67693.1"/>
    <property type="molecule type" value="Genomic_DNA"/>
</dbReference>
<dbReference type="PANTHER" id="PTHR39961:SF1">
    <property type="entry name" value="DUF458 DOMAIN-CONTAINING PROTEIN"/>
    <property type="match status" value="1"/>
</dbReference>
<dbReference type="STRING" id="1802206.A3D35_01500"/>
<dbReference type="Pfam" id="PF04308">
    <property type="entry name" value="RNaseH_like"/>
    <property type="match status" value="1"/>
</dbReference>
<accession>A0A1G2HYX3</accession>
<name>A0A1G2HYX3_9BACT</name>
<dbReference type="InterPro" id="IPR007405">
    <property type="entry name" value="Phage_KVP40_Orf299"/>
</dbReference>
<organism evidence="1 2">
    <name type="scientific">Candidatus Staskawiczbacteria bacterium RIFCSPHIGHO2_02_FULL_34_9</name>
    <dbReference type="NCBI Taxonomy" id="1802206"/>
    <lineage>
        <taxon>Bacteria</taxon>
        <taxon>Candidatus Staskawicziibacteriota</taxon>
    </lineage>
</organism>
<comment type="caution">
    <text evidence="1">The sequence shown here is derived from an EMBL/GenBank/DDBJ whole genome shotgun (WGS) entry which is preliminary data.</text>
</comment>
<dbReference type="PANTHER" id="PTHR39961">
    <property type="entry name" value="HYPOTHETICAL CYTOSOLIC PROTEIN"/>
    <property type="match status" value="1"/>
</dbReference>
<protein>
    <submittedName>
        <fullName evidence="1">Uncharacterized protein</fullName>
    </submittedName>
</protein>
<sequence>MQEEIINNGNFFSPSKGNLSFQEVIKDIKEYIAADTAFFYDIIVGCDSPSSDKPFFPIAIVVLRRGAGGRFFLKKMTYPESYLKRFVNVPTNWKQRILQEVYLSCELALVLRETLEKEFGKSRPDFKYEFAYIHADVGEHGKTKEMVKEVTGLIKGHGFEPMIKPMSFAASVVADRYT</sequence>